<dbReference type="SUPFAM" id="SSF47384">
    <property type="entry name" value="Homodimeric domain of signal transducing histidine kinase"/>
    <property type="match status" value="1"/>
</dbReference>
<dbReference type="EC" id="2.7.13.3" evidence="3"/>
<protein>
    <recommendedName>
        <fullName evidence="3">histidine kinase</fullName>
        <ecNumber evidence="3">2.7.13.3</ecNumber>
    </recommendedName>
</protein>
<keyword evidence="5" id="KW-0597">Phosphoprotein</keyword>
<reference evidence="13" key="1">
    <citation type="submission" date="2020-01" db="EMBL/GenBank/DDBJ databases">
        <authorList>
            <person name="Yang Y."/>
            <person name="Kwon Y.M."/>
        </authorList>
    </citation>
    <scope>NUCLEOTIDE SEQUENCE</scope>
    <source>
        <strain evidence="13">PG104</strain>
    </source>
</reference>
<dbReference type="Gene3D" id="3.30.565.10">
    <property type="entry name" value="Histidine kinase-like ATPase, C-terminal domain"/>
    <property type="match status" value="1"/>
</dbReference>
<dbReference type="FunFam" id="1.10.287.130:FF:000008">
    <property type="entry name" value="Two-component sensor histidine kinase"/>
    <property type="match status" value="1"/>
</dbReference>
<dbReference type="InterPro" id="IPR050351">
    <property type="entry name" value="BphY/WalK/GraS-like"/>
</dbReference>
<evidence type="ECO:0000259" key="12">
    <source>
        <dbReference type="PROSITE" id="PS50109"/>
    </source>
</evidence>
<evidence type="ECO:0000256" key="3">
    <source>
        <dbReference type="ARBA" id="ARBA00012438"/>
    </source>
</evidence>
<sequence length="348" mass="38370">MTITPFPSHLLLRSVVRGIPLPAVVIGDDERIHVANSRAIGLFGAGIEGRHYVLAMRQPSLLDAIEGTLRHRQEATARHIVTGPSYETIYRVTVAPVEGGSALCTFEDVTEQERAGLIRRDFVANVSHELRTPLTSLLGFIETLQGAARNDAAARERFLGIMAREAERMNRLVRDLLSLSRVEAEERVRPTTQVDISAIVRMAVQTLRPVADGRDIRLEVTGVADPVLIPADPDQMLQVFQNLVENALKYGGTGGLVEIDISLDDCKALRAPAVVLAVRDHGDGFDPIHIPRLTERFYRVDNHRSREMGGTGLGLAIVKHIVNRHRGRFRIESAKGKGSTFSVILPRD</sequence>
<gene>
    <name evidence="13" type="ORF">GR316_02420</name>
</gene>
<keyword evidence="8 13" id="KW-0418">Kinase</keyword>
<dbReference type="Pfam" id="PF02518">
    <property type="entry name" value="HATPase_c"/>
    <property type="match status" value="1"/>
</dbReference>
<keyword evidence="14" id="KW-1185">Reference proteome</keyword>
<dbReference type="CDD" id="cd00082">
    <property type="entry name" value="HisKA"/>
    <property type="match status" value="1"/>
</dbReference>
<evidence type="ECO:0000256" key="9">
    <source>
        <dbReference type="ARBA" id="ARBA00022840"/>
    </source>
</evidence>
<dbReference type="InterPro" id="IPR036890">
    <property type="entry name" value="HATPase_C_sf"/>
</dbReference>
<keyword evidence="7" id="KW-0547">Nucleotide-binding</keyword>
<dbReference type="KEGG" id="fap:GR316_02420"/>
<dbReference type="InterPro" id="IPR004358">
    <property type="entry name" value="Sig_transdc_His_kin-like_C"/>
</dbReference>
<dbReference type="Gene3D" id="1.10.287.130">
    <property type="match status" value="1"/>
</dbReference>
<dbReference type="GO" id="GO:0005524">
    <property type="term" value="F:ATP binding"/>
    <property type="evidence" value="ECO:0007669"/>
    <property type="project" value="UniProtKB-KW"/>
</dbReference>
<dbReference type="PANTHER" id="PTHR45453:SF1">
    <property type="entry name" value="PHOSPHATE REGULON SENSOR PROTEIN PHOR"/>
    <property type="match status" value="1"/>
</dbReference>
<evidence type="ECO:0000256" key="2">
    <source>
        <dbReference type="ARBA" id="ARBA00004236"/>
    </source>
</evidence>
<evidence type="ECO:0000256" key="1">
    <source>
        <dbReference type="ARBA" id="ARBA00000085"/>
    </source>
</evidence>
<dbReference type="RefSeq" id="WP_211785071.1">
    <property type="nucleotide sequence ID" value="NZ_CP047289.1"/>
</dbReference>
<dbReference type="PRINTS" id="PR00344">
    <property type="entry name" value="BCTRLSENSOR"/>
</dbReference>
<dbReference type="Pfam" id="PF00512">
    <property type="entry name" value="HisKA"/>
    <property type="match status" value="1"/>
</dbReference>
<dbReference type="FunFam" id="3.30.565.10:FF:000006">
    <property type="entry name" value="Sensor histidine kinase WalK"/>
    <property type="match status" value="1"/>
</dbReference>
<dbReference type="AlphaFoldDB" id="A0A8J8MUV1"/>
<evidence type="ECO:0000256" key="4">
    <source>
        <dbReference type="ARBA" id="ARBA00022475"/>
    </source>
</evidence>
<evidence type="ECO:0000313" key="13">
    <source>
        <dbReference type="EMBL" id="QUS36846.1"/>
    </source>
</evidence>
<keyword evidence="6" id="KW-0808">Transferase</keyword>
<evidence type="ECO:0000256" key="6">
    <source>
        <dbReference type="ARBA" id="ARBA00022679"/>
    </source>
</evidence>
<dbReference type="GO" id="GO:0016036">
    <property type="term" value="P:cellular response to phosphate starvation"/>
    <property type="evidence" value="ECO:0007669"/>
    <property type="project" value="TreeGrafter"/>
</dbReference>
<dbReference type="GO" id="GO:0000155">
    <property type="term" value="F:phosphorelay sensor kinase activity"/>
    <property type="evidence" value="ECO:0007669"/>
    <property type="project" value="InterPro"/>
</dbReference>
<dbReference type="GO" id="GO:0004721">
    <property type="term" value="F:phosphoprotein phosphatase activity"/>
    <property type="evidence" value="ECO:0007669"/>
    <property type="project" value="TreeGrafter"/>
</dbReference>
<evidence type="ECO:0000256" key="10">
    <source>
        <dbReference type="ARBA" id="ARBA00023012"/>
    </source>
</evidence>
<comment type="catalytic activity">
    <reaction evidence="1">
        <text>ATP + protein L-histidine = ADP + protein N-phospho-L-histidine.</text>
        <dbReference type="EC" id="2.7.13.3"/>
    </reaction>
</comment>
<dbReference type="SUPFAM" id="SSF55874">
    <property type="entry name" value="ATPase domain of HSP90 chaperone/DNA topoisomerase II/histidine kinase"/>
    <property type="match status" value="1"/>
</dbReference>
<dbReference type="SMART" id="SM00387">
    <property type="entry name" value="HATPase_c"/>
    <property type="match status" value="1"/>
</dbReference>
<keyword evidence="9" id="KW-0067">ATP-binding</keyword>
<organism evidence="13 14">
    <name type="scientific">Falsirhodobacter algicola</name>
    <dbReference type="NCBI Taxonomy" id="2692330"/>
    <lineage>
        <taxon>Bacteria</taxon>
        <taxon>Pseudomonadati</taxon>
        <taxon>Pseudomonadota</taxon>
        <taxon>Alphaproteobacteria</taxon>
        <taxon>Rhodobacterales</taxon>
        <taxon>Paracoccaceae</taxon>
        <taxon>Falsirhodobacter</taxon>
    </lineage>
</organism>
<dbReference type="EMBL" id="CP047289">
    <property type="protein sequence ID" value="QUS36846.1"/>
    <property type="molecule type" value="Genomic_DNA"/>
</dbReference>
<comment type="subcellular location">
    <subcellularLocation>
        <location evidence="2">Cell membrane</location>
    </subcellularLocation>
</comment>
<dbReference type="GO" id="GO:0005886">
    <property type="term" value="C:plasma membrane"/>
    <property type="evidence" value="ECO:0007669"/>
    <property type="project" value="UniProtKB-SubCell"/>
</dbReference>
<dbReference type="InterPro" id="IPR003661">
    <property type="entry name" value="HisK_dim/P_dom"/>
</dbReference>
<feature type="domain" description="Histidine kinase" evidence="12">
    <location>
        <begin position="125"/>
        <end position="348"/>
    </location>
</feature>
<evidence type="ECO:0000313" key="14">
    <source>
        <dbReference type="Proteomes" id="UP000679284"/>
    </source>
</evidence>
<dbReference type="Proteomes" id="UP000679284">
    <property type="component" value="Chromosome"/>
</dbReference>
<dbReference type="InterPro" id="IPR003594">
    <property type="entry name" value="HATPase_dom"/>
</dbReference>
<dbReference type="InterPro" id="IPR005467">
    <property type="entry name" value="His_kinase_dom"/>
</dbReference>
<accession>A0A8J8MUV1</accession>
<dbReference type="SMART" id="SM00388">
    <property type="entry name" value="HisKA"/>
    <property type="match status" value="1"/>
</dbReference>
<keyword evidence="10" id="KW-0902">Two-component regulatory system</keyword>
<dbReference type="PROSITE" id="PS50109">
    <property type="entry name" value="HIS_KIN"/>
    <property type="match status" value="1"/>
</dbReference>
<proteinExistence type="predicted"/>
<dbReference type="Gene3D" id="3.30.450.20">
    <property type="entry name" value="PAS domain"/>
    <property type="match status" value="1"/>
</dbReference>
<keyword evidence="4" id="KW-1003">Cell membrane</keyword>
<keyword evidence="11" id="KW-0472">Membrane</keyword>
<dbReference type="InterPro" id="IPR036097">
    <property type="entry name" value="HisK_dim/P_sf"/>
</dbReference>
<evidence type="ECO:0000256" key="11">
    <source>
        <dbReference type="ARBA" id="ARBA00023136"/>
    </source>
</evidence>
<name>A0A8J8MUV1_9RHOB</name>
<evidence type="ECO:0000256" key="7">
    <source>
        <dbReference type="ARBA" id="ARBA00022741"/>
    </source>
</evidence>
<evidence type="ECO:0000256" key="8">
    <source>
        <dbReference type="ARBA" id="ARBA00022777"/>
    </source>
</evidence>
<dbReference type="PANTHER" id="PTHR45453">
    <property type="entry name" value="PHOSPHATE REGULON SENSOR PROTEIN PHOR"/>
    <property type="match status" value="1"/>
</dbReference>
<evidence type="ECO:0000256" key="5">
    <source>
        <dbReference type="ARBA" id="ARBA00022553"/>
    </source>
</evidence>